<dbReference type="OrthoDB" id="6884957at2759"/>
<feature type="transmembrane region" description="Helical" evidence="5">
    <location>
        <begin position="401"/>
        <end position="423"/>
    </location>
</feature>
<dbReference type="PROSITE" id="PS00216">
    <property type="entry name" value="SUGAR_TRANSPORT_1"/>
    <property type="match status" value="1"/>
</dbReference>
<dbReference type="PROSITE" id="PS50850">
    <property type="entry name" value="MFS"/>
    <property type="match status" value="1"/>
</dbReference>
<evidence type="ECO:0000256" key="4">
    <source>
        <dbReference type="ARBA" id="ARBA00023136"/>
    </source>
</evidence>
<evidence type="ECO:0000256" key="2">
    <source>
        <dbReference type="ARBA" id="ARBA00022692"/>
    </source>
</evidence>
<feature type="transmembrane region" description="Helical" evidence="5">
    <location>
        <begin position="458"/>
        <end position="478"/>
    </location>
</feature>
<feature type="transmembrane region" description="Helical" evidence="5">
    <location>
        <begin position="313"/>
        <end position="337"/>
    </location>
</feature>
<feature type="non-terminal residue" evidence="7">
    <location>
        <position position="1"/>
    </location>
</feature>
<dbReference type="InterPro" id="IPR005828">
    <property type="entry name" value="MFS_sugar_transport-like"/>
</dbReference>
<dbReference type="InterPro" id="IPR020846">
    <property type="entry name" value="MFS_dom"/>
</dbReference>
<organism evidence="7">
    <name type="scientific">Lepeophtheirus salmonis</name>
    <name type="common">Salmon louse</name>
    <name type="synonym">Caligus salmonis</name>
    <dbReference type="NCBI Taxonomy" id="72036"/>
    <lineage>
        <taxon>Eukaryota</taxon>
        <taxon>Metazoa</taxon>
        <taxon>Ecdysozoa</taxon>
        <taxon>Arthropoda</taxon>
        <taxon>Crustacea</taxon>
        <taxon>Multicrustacea</taxon>
        <taxon>Hexanauplia</taxon>
        <taxon>Copepoda</taxon>
        <taxon>Siphonostomatoida</taxon>
        <taxon>Caligidae</taxon>
        <taxon>Lepeophtheirus</taxon>
    </lineage>
</organism>
<feature type="transmembrane region" description="Helical" evidence="5">
    <location>
        <begin position="75"/>
        <end position="93"/>
    </location>
</feature>
<feature type="transmembrane region" description="Helical" evidence="5">
    <location>
        <begin position="550"/>
        <end position="568"/>
    </location>
</feature>
<name>A0A0K2TCV5_LEPSM</name>
<dbReference type="AlphaFoldDB" id="A0A0K2TCV5"/>
<protein>
    <submittedName>
        <fullName evidence="7">Organic cation transporter proteinlike [Ceratitis capitata]</fullName>
    </submittedName>
</protein>
<evidence type="ECO:0000259" key="6">
    <source>
        <dbReference type="PROSITE" id="PS50850"/>
    </source>
</evidence>
<keyword evidence="4 5" id="KW-0472">Membrane</keyword>
<reference evidence="7" key="1">
    <citation type="submission" date="2014-05" db="EMBL/GenBank/DDBJ databases">
        <authorList>
            <person name="Chronopoulou M."/>
        </authorList>
    </citation>
    <scope>NUCLEOTIDE SEQUENCE</scope>
    <source>
        <tissue evidence="7">Whole organism</tissue>
    </source>
</reference>
<feature type="transmembrane region" description="Helical" evidence="5">
    <location>
        <begin position="429"/>
        <end position="451"/>
    </location>
</feature>
<dbReference type="Gene3D" id="1.20.1250.20">
    <property type="entry name" value="MFS general substrate transporter like domains"/>
    <property type="match status" value="1"/>
</dbReference>
<evidence type="ECO:0000256" key="5">
    <source>
        <dbReference type="SAM" id="Phobius"/>
    </source>
</evidence>
<feature type="transmembrane region" description="Helical" evidence="5">
    <location>
        <begin position="523"/>
        <end position="544"/>
    </location>
</feature>
<feature type="transmembrane region" description="Helical" evidence="5">
    <location>
        <begin position="252"/>
        <end position="273"/>
    </location>
</feature>
<dbReference type="InterPro" id="IPR005829">
    <property type="entry name" value="Sugar_transporter_CS"/>
</dbReference>
<accession>A0A0K2TCV5</accession>
<dbReference type="SUPFAM" id="SSF103473">
    <property type="entry name" value="MFS general substrate transporter"/>
    <property type="match status" value="1"/>
</dbReference>
<feature type="domain" description="Major facilitator superfamily (MFS) profile" evidence="6">
    <location>
        <begin position="151"/>
        <end position="573"/>
    </location>
</feature>
<keyword evidence="2 5" id="KW-0812">Transmembrane</keyword>
<dbReference type="GO" id="GO:0022857">
    <property type="term" value="F:transmembrane transporter activity"/>
    <property type="evidence" value="ECO:0007669"/>
    <property type="project" value="InterPro"/>
</dbReference>
<evidence type="ECO:0000313" key="7">
    <source>
        <dbReference type="EMBL" id="CDW23402.1"/>
    </source>
</evidence>
<evidence type="ECO:0000256" key="1">
    <source>
        <dbReference type="ARBA" id="ARBA00004141"/>
    </source>
</evidence>
<feature type="transmembrane region" description="Helical" evidence="5">
    <location>
        <begin position="198"/>
        <end position="214"/>
    </location>
</feature>
<dbReference type="InterPro" id="IPR036259">
    <property type="entry name" value="MFS_trans_sf"/>
</dbReference>
<sequence>IVNVILKKYTLRKNYQMTRRRDPNASTQNLEDQEDKKDTISKSADLVLKFQTHGPDYHPGDDLLEWVGGWNRYQALHGILFILICAFHTYSHYSPNLYLFVPQHHCHIPSSSNKSSLELRNLFIPLKDNRSLEYDECRVYDVNYDEILEEGIKVPDPSWNITSCKYGWVYYREEYFISPAIEFNWVCEHSWKGPFTQLLYFLGSTIGACVFGWVGDYIGRYWSVVSLSGILFISGSSLGFTNGLVTFSIARFFMGIATKIILYFSYILVLEFVSCSKRTVTGNVGLAFGISIPGTIMPYAFHWIGYWRTFNHVLFFQMIVVLSFPFVFYESFSWLLVTERYKDAFKVLKSVGRFNKRGITNEDFELVKTCYIKEFTAKDNVKTGITSVFELVTKKRLRNNFLILVLTWSAVTLLFDAHIQNVVNLDFSIYTSFAISAAVEAPADIIVIWLLDFIGRRWTTSLSMVISGVSMMIAFILVEFEFSPLIIMIVSMIGRFFITITMNGAMQIVPELLPTDLRSRGSAIVFVIGEVLTLVSPYIVYSAIAYKPMPFLLMGLIGSILGLLPLLLPETSNSSLATSADDADHIGRNQTSKNFPFAYKNDPKINNDLELSVDAN</sequence>
<comment type="subcellular location">
    <subcellularLocation>
        <location evidence="1">Membrane</location>
        <topology evidence="1">Multi-pass membrane protein</topology>
    </subcellularLocation>
</comment>
<feature type="transmembrane region" description="Helical" evidence="5">
    <location>
        <begin position="484"/>
        <end position="502"/>
    </location>
</feature>
<dbReference type="EMBL" id="HACA01006041">
    <property type="protein sequence ID" value="CDW23402.1"/>
    <property type="molecule type" value="Transcribed_RNA"/>
</dbReference>
<dbReference type="GO" id="GO:0016020">
    <property type="term" value="C:membrane"/>
    <property type="evidence" value="ECO:0007669"/>
    <property type="project" value="UniProtKB-SubCell"/>
</dbReference>
<feature type="transmembrane region" description="Helical" evidence="5">
    <location>
        <begin position="280"/>
        <end position="301"/>
    </location>
</feature>
<evidence type="ECO:0000256" key="3">
    <source>
        <dbReference type="ARBA" id="ARBA00022989"/>
    </source>
</evidence>
<feature type="transmembrane region" description="Helical" evidence="5">
    <location>
        <begin position="221"/>
        <end position="240"/>
    </location>
</feature>
<dbReference type="Pfam" id="PF00083">
    <property type="entry name" value="Sugar_tr"/>
    <property type="match status" value="1"/>
</dbReference>
<dbReference type="PANTHER" id="PTHR24064">
    <property type="entry name" value="SOLUTE CARRIER FAMILY 22 MEMBER"/>
    <property type="match status" value="1"/>
</dbReference>
<proteinExistence type="predicted"/>
<keyword evidence="3 5" id="KW-1133">Transmembrane helix</keyword>